<keyword evidence="7" id="KW-0547">Nucleotide-binding</keyword>
<protein>
    <recommendedName>
        <fullName evidence="3">histidine kinase</fullName>
        <ecNumber evidence="3">2.7.13.3</ecNumber>
    </recommendedName>
</protein>
<evidence type="ECO:0000313" key="12">
    <source>
        <dbReference type="EMBL" id="MET1754142.1"/>
    </source>
</evidence>
<keyword evidence="9 12" id="KW-0067">ATP-binding</keyword>
<dbReference type="InterPro" id="IPR004358">
    <property type="entry name" value="Sig_transdc_His_kin-like_C"/>
</dbReference>
<dbReference type="EC" id="2.7.13.3" evidence="3"/>
<evidence type="ECO:0000256" key="5">
    <source>
        <dbReference type="ARBA" id="ARBA00022553"/>
    </source>
</evidence>
<evidence type="ECO:0000313" key="13">
    <source>
        <dbReference type="Proteomes" id="UP001548713"/>
    </source>
</evidence>
<sequence length="440" mass="47483">MDAPLLALTRRPFSRFPDVSARQASIENMRQLIQLRWLAVIGQLIAILAVHFLLRVELPLAPMIAIVGLLAFANFLFRLRVRRSWIVSGELVLALLLDMAALTAQLYLSGGATNPFISLYLVQVVLGAILLQAPLAWLLVASSCVCTAFLSIHYRPLVFPAEFSDDATVLLMSGSWISFVMVAVLLVLFSTRITRNLRARDAYAAELGQRAVEEDGIVRMGLFASGAAHELGTPLSTLAVLIADWQRHPVILGDKQFAEELEEAQAELGRCKQIVSNILHSAGRSRGEAMGSASAEALLESIAAEWRIVHPSVPLKHSFDWTGTPAVAAEPALRQAIWSLLDNAAEASPAGVLLLGEVIDDEFLMVTIADRGIGFSPQQLERIGALNQTTKNAGHGVGLFLAGTVARRLGGKLEASNRLGGGAEVRLTLPIVNSPASEER</sequence>
<evidence type="ECO:0000256" key="7">
    <source>
        <dbReference type="ARBA" id="ARBA00022741"/>
    </source>
</evidence>
<dbReference type="InterPro" id="IPR036097">
    <property type="entry name" value="HisK_dim/P_sf"/>
</dbReference>
<dbReference type="SMART" id="SM00388">
    <property type="entry name" value="HisKA"/>
    <property type="match status" value="1"/>
</dbReference>
<dbReference type="PROSITE" id="PS50109">
    <property type="entry name" value="HIS_KIN"/>
    <property type="match status" value="1"/>
</dbReference>
<dbReference type="InterPro" id="IPR050980">
    <property type="entry name" value="2C_sensor_his_kinase"/>
</dbReference>
<dbReference type="Proteomes" id="UP001548713">
    <property type="component" value="Unassembled WGS sequence"/>
</dbReference>
<evidence type="ECO:0000259" key="11">
    <source>
        <dbReference type="PROSITE" id="PS50109"/>
    </source>
</evidence>
<evidence type="ECO:0000256" key="2">
    <source>
        <dbReference type="ARBA" id="ARBA00004651"/>
    </source>
</evidence>
<keyword evidence="10" id="KW-1133">Transmembrane helix</keyword>
<evidence type="ECO:0000256" key="9">
    <source>
        <dbReference type="ARBA" id="ARBA00022840"/>
    </source>
</evidence>
<evidence type="ECO:0000256" key="10">
    <source>
        <dbReference type="SAM" id="Phobius"/>
    </source>
</evidence>
<dbReference type="PANTHER" id="PTHR44936">
    <property type="entry name" value="SENSOR PROTEIN CREC"/>
    <property type="match status" value="1"/>
</dbReference>
<evidence type="ECO:0000256" key="6">
    <source>
        <dbReference type="ARBA" id="ARBA00022679"/>
    </source>
</evidence>
<reference evidence="12 13" key="1">
    <citation type="submission" date="2024-07" db="EMBL/GenBank/DDBJ databases">
        <title>Novosphingobium kalidii RD2P27.</title>
        <authorList>
            <person name="Sun J.-Q."/>
        </authorList>
    </citation>
    <scope>NUCLEOTIDE SEQUENCE [LARGE SCALE GENOMIC DNA]</scope>
    <source>
        <strain evidence="12 13">RD2P27</strain>
    </source>
</reference>
<keyword evidence="13" id="KW-1185">Reference proteome</keyword>
<comment type="subcellular location">
    <subcellularLocation>
        <location evidence="2">Cell membrane</location>
        <topology evidence="2">Multi-pass membrane protein</topology>
    </subcellularLocation>
</comment>
<feature type="transmembrane region" description="Helical" evidence="10">
    <location>
        <begin position="114"/>
        <end position="131"/>
    </location>
</feature>
<dbReference type="Gene3D" id="3.30.565.10">
    <property type="entry name" value="Histidine kinase-like ATPase, C-terminal domain"/>
    <property type="match status" value="1"/>
</dbReference>
<keyword evidence="10" id="KW-0472">Membrane</keyword>
<comment type="caution">
    <text evidence="12">The sequence shown here is derived from an EMBL/GenBank/DDBJ whole genome shotgun (WGS) entry which is preliminary data.</text>
</comment>
<name>A0ABV2CX08_9SPHN</name>
<keyword evidence="5" id="KW-0597">Phosphoprotein</keyword>
<dbReference type="Pfam" id="PF02518">
    <property type="entry name" value="HATPase_c"/>
    <property type="match status" value="1"/>
</dbReference>
<dbReference type="InterPro" id="IPR036890">
    <property type="entry name" value="HATPase_C_sf"/>
</dbReference>
<feature type="transmembrane region" description="Helical" evidence="10">
    <location>
        <begin position="35"/>
        <end position="54"/>
    </location>
</feature>
<dbReference type="SMART" id="SM00387">
    <property type="entry name" value="HATPase_c"/>
    <property type="match status" value="1"/>
</dbReference>
<keyword evidence="4" id="KW-1003">Cell membrane</keyword>
<dbReference type="PRINTS" id="PR00344">
    <property type="entry name" value="BCTRLSENSOR"/>
</dbReference>
<evidence type="ECO:0000256" key="1">
    <source>
        <dbReference type="ARBA" id="ARBA00000085"/>
    </source>
</evidence>
<evidence type="ECO:0000256" key="4">
    <source>
        <dbReference type="ARBA" id="ARBA00022475"/>
    </source>
</evidence>
<dbReference type="InterPro" id="IPR003661">
    <property type="entry name" value="HisK_dim/P_dom"/>
</dbReference>
<feature type="transmembrane region" description="Helical" evidence="10">
    <location>
        <begin position="91"/>
        <end position="108"/>
    </location>
</feature>
<evidence type="ECO:0000256" key="8">
    <source>
        <dbReference type="ARBA" id="ARBA00022777"/>
    </source>
</evidence>
<dbReference type="Pfam" id="PF00512">
    <property type="entry name" value="HisKA"/>
    <property type="match status" value="1"/>
</dbReference>
<gene>
    <name evidence="12" type="ORF">ABVV53_01475</name>
</gene>
<dbReference type="InterPro" id="IPR005467">
    <property type="entry name" value="His_kinase_dom"/>
</dbReference>
<dbReference type="Gene3D" id="1.10.287.130">
    <property type="match status" value="1"/>
</dbReference>
<accession>A0ABV2CX08</accession>
<organism evidence="12 13">
    <name type="scientific">Novosphingobium kalidii</name>
    <dbReference type="NCBI Taxonomy" id="3230299"/>
    <lineage>
        <taxon>Bacteria</taxon>
        <taxon>Pseudomonadati</taxon>
        <taxon>Pseudomonadota</taxon>
        <taxon>Alphaproteobacteria</taxon>
        <taxon>Sphingomonadales</taxon>
        <taxon>Sphingomonadaceae</taxon>
        <taxon>Novosphingobium</taxon>
    </lineage>
</organism>
<feature type="transmembrane region" description="Helical" evidence="10">
    <location>
        <begin position="136"/>
        <end position="155"/>
    </location>
</feature>
<dbReference type="EMBL" id="JBEWLY010000004">
    <property type="protein sequence ID" value="MET1754142.1"/>
    <property type="molecule type" value="Genomic_DNA"/>
</dbReference>
<dbReference type="PANTHER" id="PTHR44936:SF10">
    <property type="entry name" value="SENSOR PROTEIN RSTB"/>
    <property type="match status" value="1"/>
</dbReference>
<keyword evidence="8" id="KW-0418">Kinase</keyword>
<evidence type="ECO:0000256" key="3">
    <source>
        <dbReference type="ARBA" id="ARBA00012438"/>
    </source>
</evidence>
<feature type="domain" description="Histidine kinase" evidence="11">
    <location>
        <begin position="226"/>
        <end position="433"/>
    </location>
</feature>
<feature type="transmembrane region" description="Helical" evidence="10">
    <location>
        <begin position="167"/>
        <end position="189"/>
    </location>
</feature>
<keyword evidence="10" id="KW-0812">Transmembrane</keyword>
<dbReference type="SUPFAM" id="SSF47384">
    <property type="entry name" value="Homodimeric domain of signal transducing histidine kinase"/>
    <property type="match status" value="1"/>
</dbReference>
<dbReference type="RefSeq" id="WP_353982542.1">
    <property type="nucleotide sequence ID" value="NZ_JBEWLY010000004.1"/>
</dbReference>
<keyword evidence="6" id="KW-0808">Transferase</keyword>
<dbReference type="SUPFAM" id="SSF55874">
    <property type="entry name" value="ATPase domain of HSP90 chaperone/DNA topoisomerase II/histidine kinase"/>
    <property type="match status" value="1"/>
</dbReference>
<dbReference type="GO" id="GO:0005524">
    <property type="term" value="F:ATP binding"/>
    <property type="evidence" value="ECO:0007669"/>
    <property type="project" value="UniProtKB-KW"/>
</dbReference>
<proteinExistence type="predicted"/>
<dbReference type="InterPro" id="IPR003594">
    <property type="entry name" value="HATPase_dom"/>
</dbReference>
<feature type="transmembrane region" description="Helical" evidence="10">
    <location>
        <begin position="60"/>
        <end position="79"/>
    </location>
</feature>
<comment type="catalytic activity">
    <reaction evidence="1">
        <text>ATP + protein L-histidine = ADP + protein N-phospho-L-histidine.</text>
        <dbReference type="EC" id="2.7.13.3"/>
    </reaction>
</comment>